<gene>
    <name evidence="7" type="ORF">BDQ12DRAFT_710962</name>
</gene>
<evidence type="ECO:0000256" key="1">
    <source>
        <dbReference type="ARBA" id="ARBA00004141"/>
    </source>
</evidence>
<dbReference type="AlphaFoldDB" id="A0A5C3M6R3"/>
<dbReference type="PANTHER" id="PTHR36460">
    <property type="entry name" value="UPF0132 DOMAIN PROTEIN (AFU_ORTHOLOGUE AFUA_3G10255)"/>
    <property type="match status" value="1"/>
</dbReference>
<name>A0A5C3M6R3_9AGAR</name>
<organism evidence="7 8">
    <name type="scientific">Crucibulum laeve</name>
    <dbReference type="NCBI Taxonomy" id="68775"/>
    <lineage>
        <taxon>Eukaryota</taxon>
        <taxon>Fungi</taxon>
        <taxon>Dikarya</taxon>
        <taxon>Basidiomycota</taxon>
        <taxon>Agaricomycotina</taxon>
        <taxon>Agaricomycetes</taxon>
        <taxon>Agaricomycetidae</taxon>
        <taxon>Agaricales</taxon>
        <taxon>Agaricineae</taxon>
        <taxon>Nidulariaceae</taxon>
        <taxon>Crucibulum</taxon>
    </lineage>
</organism>
<evidence type="ECO:0000256" key="6">
    <source>
        <dbReference type="SAM" id="Phobius"/>
    </source>
</evidence>
<evidence type="ECO:0000256" key="3">
    <source>
        <dbReference type="ARBA" id="ARBA00022989"/>
    </source>
</evidence>
<dbReference type="EMBL" id="ML213595">
    <property type="protein sequence ID" value="TFK41144.1"/>
    <property type="molecule type" value="Genomic_DNA"/>
</dbReference>
<reference evidence="7 8" key="1">
    <citation type="journal article" date="2019" name="Nat. Ecol. Evol.">
        <title>Megaphylogeny resolves global patterns of mushroom evolution.</title>
        <authorList>
            <person name="Varga T."/>
            <person name="Krizsan K."/>
            <person name="Foldi C."/>
            <person name="Dima B."/>
            <person name="Sanchez-Garcia M."/>
            <person name="Sanchez-Ramirez S."/>
            <person name="Szollosi G.J."/>
            <person name="Szarkandi J.G."/>
            <person name="Papp V."/>
            <person name="Albert L."/>
            <person name="Andreopoulos W."/>
            <person name="Angelini C."/>
            <person name="Antonin V."/>
            <person name="Barry K.W."/>
            <person name="Bougher N.L."/>
            <person name="Buchanan P."/>
            <person name="Buyck B."/>
            <person name="Bense V."/>
            <person name="Catcheside P."/>
            <person name="Chovatia M."/>
            <person name="Cooper J."/>
            <person name="Damon W."/>
            <person name="Desjardin D."/>
            <person name="Finy P."/>
            <person name="Geml J."/>
            <person name="Haridas S."/>
            <person name="Hughes K."/>
            <person name="Justo A."/>
            <person name="Karasinski D."/>
            <person name="Kautmanova I."/>
            <person name="Kiss B."/>
            <person name="Kocsube S."/>
            <person name="Kotiranta H."/>
            <person name="LaButti K.M."/>
            <person name="Lechner B.E."/>
            <person name="Liimatainen K."/>
            <person name="Lipzen A."/>
            <person name="Lukacs Z."/>
            <person name="Mihaltcheva S."/>
            <person name="Morgado L.N."/>
            <person name="Niskanen T."/>
            <person name="Noordeloos M.E."/>
            <person name="Ohm R.A."/>
            <person name="Ortiz-Santana B."/>
            <person name="Ovrebo C."/>
            <person name="Racz N."/>
            <person name="Riley R."/>
            <person name="Savchenko A."/>
            <person name="Shiryaev A."/>
            <person name="Soop K."/>
            <person name="Spirin V."/>
            <person name="Szebenyi C."/>
            <person name="Tomsovsky M."/>
            <person name="Tulloss R.E."/>
            <person name="Uehling J."/>
            <person name="Grigoriev I.V."/>
            <person name="Vagvolgyi C."/>
            <person name="Papp T."/>
            <person name="Martin F.M."/>
            <person name="Miettinen O."/>
            <person name="Hibbett D.S."/>
            <person name="Nagy L.G."/>
        </authorList>
    </citation>
    <scope>NUCLEOTIDE SEQUENCE [LARGE SCALE GENOMIC DNA]</scope>
    <source>
        <strain evidence="7 8">CBS 166.37</strain>
    </source>
</reference>
<keyword evidence="8" id="KW-1185">Reference proteome</keyword>
<evidence type="ECO:0000256" key="4">
    <source>
        <dbReference type="ARBA" id="ARBA00023136"/>
    </source>
</evidence>
<comment type="subcellular location">
    <subcellularLocation>
        <location evidence="1">Membrane</location>
        <topology evidence="1">Multi-pass membrane protein</topology>
    </subcellularLocation>
</comment>
<evidence type="ECO:0000256" key="2">
    <source>
        <dbReference type="ARBA" id="ARBA00022692"/>
    </source>
</evidence>
<keyword evidence="4 6" id="KW-0472">Membrane</keyword>
<dbReference type="OrthoDB" id="5546837at2759"/>
<dbReference type="Proteomes" id="UP000308652">
    <property type="component" value="Unassembled WGS sequence"/>
</dbReference>
<dbReference type="STRING" id="68775.A0A5C3M6R3"/>
<evidence type="ECO:0000313" key="7">
    <source>
        <dbReference type="EMBL" id="TFK41144.1"/>
    </source>
</evidence>
<feature type="region of interest" description="Disordered" evidence="5">
    <location>
        <begin position="20"/>
        <end position="41"/>
    </location>
</feature>
<evidence type="ECO:0000313" key="8">
    <source>
        <dbReference type="Proteomes" id="UP000308652"/>
    </source>
</evidence>
<evidence type="ECO:0000256" key="5">
    <source>
        <dbReference type="SAM" id="MobiDB-lite"/>
    </source>
</evidence>
<keyword evidence="3 6" id="KW-1133">Transmembrane helix</keyword>
<accession>A0A5C3M6R3</accession>
<feature type="transmembrane region" description="Helical" evidence="6">
    <location>
        <begin position="129"/>
        <end position="146"/>
    </location>
</feature>
<feature type="transmembrane region" description="Helical" evidence="6">
    <location>
        <begin position="97"/>
        <end position="117"/>
    </location>
</feature>
<dbReference type="GO" id="GO:0016020">
    <property type="term" value="C:membrane"/>
    <property type="evidence" value="ECO:0007669"/>
    <property type="project" value="UniProtKB-SubCell"/>
</dbReference>
<dbReference type="PANTHER" id="PTHR36460:SF1">
    <property type="entry name" value="UPF0132 DOMAIN PROTEIN (AFU_ORTHOLOGUE AFUA_3G10255)"/>
    <property type="match status" value="1"/>
</dbReference>
<evidence type="ECO:0008006" key="9">
    <source>
        <dbReference type="Google" id="ProtNLM"/>
    </source>
</evidence>
<feature type="transmembrane region" description="Helical" evidence="6">
    <location>
        <begin position="153"/>
        <end position="172"/>
    </location>
</feature>
<protein>
    <recommendedName>
        <fullName evidence="9">Transmembrane protein</fullName>
    </recommendedName>
</protein>
<sequence>MLTVHSHAVTPMTSSNFASFAPYAPPPDEPEHNPSPSRFATARPWFPTHASSSHNIDTSYQSGGIPTFGTSAAGGLGAVEETEPPANQWETRYGMRVNLLAAAAYLLGPISAFILLVFETQNDFVRFHAYQSALLTTPLVVLRILCSIFQLPLWIRTFFTLVLLACILFMSLRTARDASQPHLPRFEAPIIGPLAAQWLSDE</sequence>
<proteinExistence type="predicted"/>
<keyword evidence="2 6" id="KW-0812">Transmembrane</keyword>